<dbReference type="RefSeq" id="WP_070605445.1">
    <property type="nucleotide sequence ID" value="NZ_CACRSW010000029.1"/>
</dbReference>
<sequence>MTSSAEKKPIIEKLEYDYLINEDISSLNTLMSLYDNKNFRNYKKNKFFIKPYILKNLKKNFWYLSDIDQIIISLDKTIGNDLDRFEFLLTLKSEYEAFKDKKLIDDLEYLAINYYGDVFLFEENEIFTEDNPYVNQEKNNYIKKIYDNKDLVSSIRKSVKIYADTYLKLKVLNLDVNTNKQLAFDIDMIYTEDITLKQAQEINDKLVSLLYNIAIDVYANYYWKGLCIEVVNRYH</sequence>
<evidence type="ECO:0000313" key="1">
    <source>
        <dbReference type="EMBL" id="VYT13556.1"/>
    </source>
</evidence>
<organism evidence="1">
    <name type="scientific">Anaerococcus vaginalis</name>
    <dbReference type="NCBI Taxonomy" id="33037"/>
    <lineage>
        <taxon>Bacteria</taxon>
        <taxon>Bacillati</taxon>
        <taxon>Bacillota</taxon>
        <taxon>Tissierellia</taxon>
        <taxon>Tissierellales</taxon>
        <taxon>Peptoniphilaceae</taxon>
        <taxon>Anaerococcus</taxon>
    </lineage>
</organism>
<protein>
    <submittedName>
        <fullName evidence="1">Uncharacterized protein</fullName>
    </submittedName>
</protein>
<accession>A0A6N2UDQ4</accession>
<dbReference type="AlphaFoldDB" id="A0A6N2UDQ4"/>
<dbReference type="EMBL" id="CACRSW010000029">
    <property type="protein sequence ID" value="VYT13556.1"/>
    <property type="molecule type" value="Genomic_DNA"/>
</dbReference>
<gene>
    <name evidence="1" type="ORF">AVLFYP127_00976</name>
</gene>
<proteinExistence type="predicted"/>
<name>A0A6N2UDQ4_9FIRM</name>
<reference evidence="1" key="1">
    <citation type="submission" date="2019-11" db="EMBL/GenBank/DDBJ databases">
        <authorList>
            <person name="Feng L."/>
        </authorList>
    </citation>
    <scope>NUCLEOTIDE SEQUENCE</scope>
    <source>
        <strain evidence="1">AvaginalisLFYP127</strain>
    </source>
</reference>